<evidence type="ECO:0000313" key="2">
    <source>
        <dbReference type="Proteomes" id="UP000256329"/>
    </source>
</evidence>
<dbReference type="PIRSF" id="PIRSF036698">
    <property type="entry name" value="UCP036698"/>
    <property type="match status" value="1"/>
</dbReference>
<accession>A0A3D8P2D5</accession>
<gene>
    <name evidence="1" type="ORF">DXX99_07390</name>
</gene>
<name>A0A3D8P2D5_9THEO</name>
<dbReference type="Pfam" id="PF14084">
    <property type="entry name" value="DUF4264"/>
    <property type="match status" value="1"/>
</dbReference>
<organism evidence="1 2">
    <name type="scientific">Ammonifex thiophilus</name>
    <dbReference type="NCBI Taxonomy" id="444093"/>
    <lineage>
        <taxon>Bacteria</taxon>
        <taxon>Bacillati</taxon>
        <taxon>Bacillota</taxon>
        <taxon>Clostridia</taxon>
        <taxon>Thermoanaerobacterales</taxon>
        <taxon>Thermoanaerobacteraceae</taxon>
        <taxon>Ammonifex</taxon>
    </lineage>
</organism>
<reference evidence="1 2" key="1">
    <citation type="submission" date="2018-08" db="EMBL/GenBank/DDBJ databases">
        <title>Form III RuBisCO-mediated autotrophy in Thermodesulfobium bacteria.</title>
        <authorList>
            <person name="Toshchakov S.V."/>
            <person name="Kublanov I.V."/>
            <person name="Frolov E."/>
            <person name="Bonch-Osmolovskaya E.A."/>
            <person name="Tourova T.P."/>
            <person name="Chernych N.A."/>
            <person name="Lebedinsky A.V."/>
        </authorList>
    </citation>
    <scope>NUCLEOTIDE SEQUENCE [LARGE SCALE GENOMIC DNA]</scope>
    <source>
        <strain evidence="1 2">SR</strain>
    </source>
</reference>
<dbReference type="InterPro" id="IPR012190">
    <property type="entry name" value="UCP036698"/>
</dbReference>
<dbReference type="RefSeq" id="WP_115792861.1">
    <property type="nucleotide sequence ID" value="NZ_QSLN01000010.1"/>
</dbReference>
<dbReference type="AlphaFoldDB" id="A0A3D8P2D5"/>
<sequence>MKTEEGSKLVLIATRSFKACDELYRVVDFLNKTLKHKRILFGLTKDSQKGEMIISIYET</sequence>
<dbReference type="OrthoDB" id="2382360at2"/>
<comment type="caution">
    <text evidence="1">The sequence shown here is derived from an EMBL/GenBank/DDBJ whole genome shotgun (WGS) entry which is preliminary data.</text>
</comment>
<protein>
    <submittedName>
        <fullName evidence="1">DUF4264 domain-containing protein</fullName>
    </submittedName>
</protein>
<proteinExistence type="predicted"/>
<evidence type="ECO:0000313" key="1">
    <source>
        <dbReference type="EMBL" id="RDV82418.1"/>
    </source>
</evidence>
<keyword evidence="2" id="KW-1185">Reference proteome</keyword>
<dbReference type="Proteomes" id="UP000256329">
    <property type="component" value="Unassembled WGS sequence"/>
</dbReference>
<dbReference type="EMBL" id="QSLN01000010">
    <property type="protein sequence ID" value="RDV82418.1"/>
    <property type="molecule type" value="Genomic_DNA"/>
</dbReference>